<evidence type="ECO:0000313" key="3">
    <source>
        <dbReference type="Proteomes" id="UP000736787"/>
    </source>
</evidence>
<name>A0A8T1K580_9STRA</name>
<feature type="region of interest" description="Disordered" evidence="1">
    <location>
        <begin position="1"/>
        <end position="42"/>
    </location>
</feature>
<gene>
    <name evidence="2" type="ORF">PC117_g22558</name>
</gene>
<proteinExistence type="predicted"/>
<evidence type="ECO:0000313" key="2">
    <source>
        <dbReference type="EMBL" id="KAG2898353.1"/>
    </source>
</evidence>
<dbReference type="EMBL" id="RCMK01001257">
    <property type="protein sequence ID" value="KAG2898353.1"/>
    <property type="molecule type" value="Genomic_DNA"/>
</dbReference>
<dbReference type="AlphaFoldDB" id="A0A8T1K580"/>
<accession>A0A8T1K580</accession>
<comment type="caution">
    <text evidence="2">The sequence shown here is derived from an EMBL/GenBank/DDBJ whole genome shotgun (WGS) entry which is preliminary data.</text>
</comment>
<protein>
    <submittedName>
        <fullName evidence="2">Uncharacterized protein</fullName>
    </submittedName>
</protein>
<dbReference type="Proteomes" id="UP000736787">
    <property type="component" value="Unassembled WGS sequence"/>
</dbReference>
<organism evidence="2 3">
    <name type="scientific">Phytophthora cactorum</name>
    <dbReference type="NCBI Taxonomy" id="29920"/>
    <lineage>
        <taxon>Eukaryota</taxon>
        <taxon>Sar</taxon>
        <taxon>Stramenopiles</taxon>
        <taxon>Oomycota</taxon>
        <taxon>Peronosporomycetes</taxon>
        <taxon>Peronosporales</taxon>
        <taxon>Peronosporaceae</taxon>
        <taxon>Phytophthora</taxon>
    </lineage>
</organism>
<reference evidence="2" key="1">
    <citation type="submission" date="2018-10" db="EMBL/GenBank/DDBJ databases">
        <title>Effector identification in a new, highly contiguous assembly of the strawberry crown rot pathogen Phytophthora cactorum.</title>
        <authorList>
            <person name="Armitage A.D."/>
            <person name="Nellist C.F."/>
            <person name="Bates H."/>
            <person name="Vickerstaff R.J."/>
            <person name="Harrison R.J."/>
        </authorList>
    </citation>
    <scope>NUCLEOTIDE SEQUENCE</scope>
    <source>
        <strain evidence="2">4040</strain>
    </source>
</reference>
<evidence type="ECO:0000256" key="1">
    <source>
        <dbReference type="SAM" id="MobiDB-lite"/>
    </source>
</evidence>
<sequence>MPKTISKEKKNASGEEPLSRTLSSWTGLPPPSTFPGSVSVHV</sequence>
<feature type="compositionally biased region" description="Basic and acidic residues" evidence="1">
    <location>
        <begin position="1"/>
        <end position="13"/>
    </location>
</feature>